<gene>
    <name evidence="8" type="primary">LOC114075655</name>
</gene>
<dbReference type="GeneID" id="114075655"/>
<dbReference type="InterPro" id="IPR032675">
    <property type="entry name" value="LRR_dom_sf"/>
</dbReference>
<keyword evidence="2" id="KW-0863">Zinc-finger</keyword>
<dbReference type="InterPro" id="IPR056280">
    <property type="entry name" value="AIPP2-like_SPOC"/>
</dbReference>
<evidence type="ECO:0000313" key="8">
    <source>
        <dbReference type="RefSeq" id="XP_027769908.1"/>
    </source>
</evidence>
<organism evidence="7 8">
    <name type="scientific">Solanum pennellii</name>
    <name type="common">Tomato</name>
    <name type="synonym">Lycopersicon pennellii</name>
    <dbReference type="NCBI Taxonomy" id="28526"/>
    <lineage>
        <taxon>Eukaryota</taxon>
        <taxon>Viridiplantae</taxon>
        <taxon>Streptophyta</taxon>
        <taxon>Embryophyta</taxon>
        <taxon>Tracheophyta</taxon>
        <taxon>Spermatophyta</taxon>
        <taxon>Magnoliopsida</taxon>
        <taxon>eudicotyledons</taxon>
        <taxon>Gunneridae</taxon>
        <taxon>Pentapetalae</taxon>
        <taxon>asterids</taxon>
        <taxon>lamiids</taxon>
        <taxon>Solanales</taxon>
        <taxon>Solanaceae</taxon>
        <taxon>Solanoideae</taxon>
        <taxon>Solaneae</taxon>
        <taxon>Solanum</taxon>
        <taxon>Solanum subgen. Lycopersicon</taxon>
    </lineage>
</organism>
<sequence>MLLSRGHNGKRIFLNAAFENFEQRNHPSIEIFINKFLLEVFKRLPSGKETSVCACVSKRWLTLLCTVHKDEIAESNGYLTRSLLGRKVTIVKLVAIVVGTSNRGDLTKLSIRGNNLYHGATYIGLKDISRGSPTLKEHSLWNVSYVGDEGLSESAHECHLSEKLDLFQCPRNRGPDGSSSLERKILDAVNECRMTNSSMTHPCDPNLVPSWKRSFDILGALKFVPWMLNSFIQAHPPSRVRRKVYEFSRILPDTLKFELVPHEDIWESLFNNHIPSKEDIGLYFLASENERFERYIALVESICSKDLVMRTLINDDELLILASTALCSDSQMDWCCEECDIGKWMSGLENVHYERPRLPAFEKIC</sequence>
<dbReference type="InterPro" id="IPR049914">
    <property type="entry name" value="PHD1-3/5-6"/>
</dbReference>
<proteinExistence type="predicted"/>
<dbReference type="PANTHER" id="PTHR33304">
    <property type="match status" value="1"/>
</dbReference>
<evidence type="ECO:0000256" key="2">
    <source>
        <dbReference type="ARBA" id="ARBA00022771"/>
    </source>
</evidence>
<accession>A0ABM1V2E0</accession>
<name>A0ABM1V2E0_SOLPN</name>
<keyword evidence="3" id="KW-0862">Zinc</keyword>
<evidence type="ECO:0000256" key="1">
    <source>
        <dbReference type="ARBA" id="ARBA00022723"/>
    </source>
</evidence>
<keyword evidence="1" id="KW-0479">Metal-binding</keyword>
<dbReference type="RefSeq" id="XP_027769908.1">
    <property type="nucleotide sequence ID" value="XM_027914107.1"/>
</dbReference>
<keyword evidence="7" id="KW-1185">Reference proteome</keyword>
<reference evidence="8" key="2">
    <citation type="submission" date="2025-08" db="UniProtKB">
        <authorList>
            <consortium name="RefSeq"/>
        </authorList>
    </citation>
    <scope>IDENTIFICATION</scope>
</reference>
<keyword evidence="5" id="KW-0804">Transcription</keyword>
<reference evidence="7" key="1">
    <citation type="journal article" date="2014" name="Nat. Genet.">
        <title>The genome of the stress-tolerant wild tomato species Solanum pennellii.</title>
        <authorList>
            <person name="Bolger A."/>
            <person name="Scossa F."/>
            <person name="Bolger M.E."/>
            <person name="Lanz C."/>
            <person name="Maumus F."/>
            <person name="Tohge T."/>
            <person name="Quesneville H."/>
            <person name="Alseekh S."/>
            <person name="Sorensen I."/>
            <person name="Lichtenstein G."/>
            <person name="Fich E.A."/>
            <person name="Conte M."/>
            <person name="Keller H."/>
            <person name="Schneeberger K."/>
            <person name="Schwacke R."/>
            <person name="Ofner I."/>
            <person name="Vrebalov J."/>
            <person name="Xu Y."/>
            <person name="Osorio S."/>
            <person name="Aflitos S.A."/>
            <person name="Schijlen E."/>
            <person name="Jimenez-Gomez J.M."/>
            <person name="Ryngajllo M."/>
            <person name="Kimura S."/>
            <person name="Kumar R."/>
            <person name="Koenig D."/>
            <person name="Headland L.R."/>
            <person name="Maloof J.N."/>
            <person name="Sinha N."/>
            <person name="van Ham R.C."/>
            <person name="Lankhorst R.K."/>
            <person name="Mao L."/>
            <person name="Vogel A."/>
            <person name="Arsova B."/>
            <person name="Panstruga R."/>
            <person name="Fei Z."/>
            <person name="Rose J.K."/>
            <person name="Zamir D."/>
            <person name="Carrari F."/>
            <person name="Giovannoni J.J."/>
            <person name="Weigel D."/>
            <person name="Usadel B."/>
            <person name="Fernie A.R."/>
        </authorList>
    </citation>
    <scope>NUCLEOTIDE SEQUENCE [LARGE SCALE GENOMIC DNA]</scope>
    <source>
        <strain evidence="7">cv. LA0716</strain>
    </source>
</reference>
<evidence type="ECO:0000259" key="6">
    <source>
        <dbReference type="Pfam" id="PF23121"/>
    </source>
</evidence>
<protein>
    <submittedName>
        <fullName evidence="8">Uncharacterized protein LOC114075655</fullName>
    </submittedName>
</protein>
<dbReference type="Proteomes" id="UP000694930">
    <property type="component" value="Chromosome 1"/>
</dbReference>
<keyword evidence="4" id="KW-0805">Transcription regulation</keyword>
<evidence type="ECO:0000256" key="5">
    <source>
        <dbReference type="ARBA" id="ARBA00023163"/>
    </source>
</evidence>
<dbReference type="Pfam" id="PF23121">
    <property type="entry name" value="SPOC_AIPP2"/>
    <property type="match status" value="1"/>
</dbReference>
<evidence type="ECO:0000256" key="4">
    <source>
        <dbReference type="ARBA" id="ARBA00023015"/>
    </source>
</evidence>
<evidence type="ECO:0000256" key="3">
    <source>
        <dbReference type="ARBA" id="ARBA00022833"/>
    </source>
</evidence>
<evidence type="ECO:0000313" key="7">
    <source>
        <dbReference type="Proteomes" id="UP000694930"/>
    </source>
</evidence>
<dbReference type="Gene3D" id="3.80.10.10">
    <property type="entry name" value="Ribonuclease Inhibitor"/>
    <property type="match status" value="1"/>
</dbReference>
<feature type="domain" description="AIPP2-like SPOC-like" evidence="6">
    <location>
        <begin position="211"/>
        <end position="332"/>
    </location>
</feature>
<dbReference type="PANTHER" id="PTHR33304:SF33">
    <property type="entry name" value="F-BOX DOMAIN-CONTAINING PROTEIN"/>
    <property type="match status" value="1"/>
</dbReference>